<evidence type="ECO:0000313" key="4">
    <source>
        <dbReference type="EMBL" id="ABD70762.1"/>
    </source>
</evidence>
<keyword evidence="5" id="KW-1185">Reference proteome</keyword>
<evidence type="ECO:0000256" key="2">
    <source>
        <dbReference type="ARBA" id="ARBA00023134"/>
    </source>
</evidence>
<dbReference type="GO" id="GO:0005525">
    <property type="term" value="F:GTP binding"/>
    <property type="evidence" value="ECO:0007669"/>
    <property type="project" value="UniProtKB-KW"/>
</dbReference>
<proteinExistence type="predicted"/>
<dbReference type="SMART" id="SM00864">
    <property type="entry name" value="Tubulin"/>
    <property type="match status" value="1"/>
</dbReference>
<dbReference type="KEGG" id="rfr:Rfer_3052"/>
<dbReference type="HOGENOM" id="CLU_024865_6_0_4"/>
<dbReference type="AlphaFoldDB" id="Q21TZ1"/>
<feature type="domain" description="Tubulin/FtsZ GTPase" evidence="3">
    <location>
        <begin position="28"/>
        <end position="231"/>
    </location>
</feature>
<evidence type="ECO:0000313" key="5">
    <source>
        <dbReference type="Proteomes" id="UP000008332"/>
    </source>
</evidence>
<dbReference type="Gene3D" id="3.40.50.1440">
    <property type="entry name" value="Tubulin/FtsZ, GTPase domain"/>
    <property type="match status" value="1"/>
</dbReference>
<dbReference type="OrthoDB" id="9813375at2"/>
<dbReference type="eggNOG" id="COG0206">
    <property type="taxonomic scope" value="Bacteria"/>
</dbReference>
<keyword evidence="1" id="KW-0547">Nucleotide-binding</keyword>
<dbReference type="PANTHER" id="PTHR30314">
    <property type="entry name" value="CELL DIVISION PROTEIN FTSZ-RELATED"/>
    <property type="match status" value="1"/>
</dbReference>
<dbReference type="PRINTS" id="PR00423">
    <property type="entry name" value="CELLDVISFTSZ"/>
</dbReference>
<dbReference type="GO" id="GO:0005737">
    <property type="term" value="C:cytoplasm"/>
    <property type="evidence" value="ECO:0007669"/>
    <property type="project" value="TreeGrafter"/>
</dbReference>
<dbReference type="InterPro" id="IPR036525">
    <property type="entry name" value="Tubulin/FtsZ_GTPase_sf"/>
</dbReference>
<dbReference type="GO" id="GO:0003924">
    <property type="term" value="F:GTPase activity"/>
    <property type="evidence" value="ECO:0007669"/>
    <property type="project" value="InterPro"/>
</dbReference>
<dbReference type="InterPro" id="IPR045061">
    <property type="entry name" value="FtsZ/CetZ"/>
</dbReference>
<organism evidence="4 5">
    <name type="scientific">Albidiferax ferrireducens (strain ATCC BAA-621 / DSM 15236 / T118)</name>
    <name type="common">Rhodoferax ferrireducens</name>
    <dbReference type="NCBI Taxonomy" id="338969"/>
    <lineage>
        <taxon>Bacteria</taxon>
        <taxon>Pseudomonadati</taxon>
        <taxon>Pseudomonadota</taxon>
        <taxon>Betaproteobacteria</taxon>
        <taxon>Burkholderiales</taxon>
        <taxon>Comamonadaceae</taxon>
        <taxon>Rhodoferax</taxon>
    </lineage>
</organism>
<dbReference type="Pfam" id="PF00091">
    <property type="entry name" value="Tubulin"/>
    <property type="match status" value="1"/>
</dbReference>
<gene>
    <name evidence="4" type="ordered locus">Rfer_3052</name>
</gene>
<dbReference type="GO" id="GO:0051301">
    <property type="term" value="P:cell division"/>
    <property type="evidence" value="ECO:0007669"/>
    <property type="project" value="TreeGrafter"/>
</dbReference>
<accession>Q21TZ1</accession>
<dbReference type="PROSITE" id="PS51318">
    <property type="entry name" value="TAT"/>
    <property type="match status" value="1"/>
</dbReference>
<dbReference type="GO" id="GO:0032153">
    <property type="term" value="C:cell division site"/>
    <property type="evidence" value="ECO:0007669"/>
    <property type="project" value="TreeGrafter"/>
</dbReference>
<dbReference type="RefSeq" id="WP_011465328.1">
    <property type="nucleotide sequence ID" value="NC_007908.1"/>
</dbReference>
<dbReference type="SUPFAM" id="SSF52490">
    <property type="entry name" value="Tubulin nucleotide-binding domain-like"/>
    <property type="match status" value="1"/>
</dbReference>
<dbReference type="STRING" id="338969.Rfer_3052"/>
<dbReference type="Proteomes" id="UP000008332">
    <property type="component" value="Chromosome"/>
</dbReference>
<dbReference type="EMBL" id="CP000267">
    <property type="protein sequence ID" value="ABD70762.1"/>
    <property type="molecule type" value="Genomic_DNA"/>
</dbReference>
<dbReference type="PANTHER" id="PTHR30314:SF3">
    <property type="entry name" value="MITOCHONDRIAL DIVISION PROTEIN FSZA"/>
    <property type="match status" value="1"/>
</dbReference>
<name>Q21TZ1_ALBFT</name>
<sequence>MDRRYFLKGLGAGTVGLSLPPTASSAKSCKVIGIGGTGCNFVQAASQSGAIPASSQWVPEFIGVDLDLAVLNYIDADNAAMPGCAPIKTVSLATLGAAGRANRGRAAALRKRDALKAVLGDTEVVFLVAGLGGGTGSSVTPIMAKWAREAGVLTVAAAVTPFAFEGEARNRTADTAFNQLKREADLLVRFPNQTLNDITGDDIDQSEFFALQNQRIVACVRGWMEGANDATRT</sequence>
<dbReference type="InterPro" id="IPR006311">
    <property type="entry name" value="TAT_signal"/>
</dbReference>
<dbReference type="InterPro" id="IPR003008">
    <property type="entry name" value="Tubulin_FtsZ_GTPase"/>
</dbReference>
<protein>
    <submittedName>
        <fullName evidence="4">Twin-arginine translocation pathway signal</fullName>
    </submittedName>
</protein>
<reference evidence="5" key="1">
    <citation type="submission" date="2006-02" db="EMBL/GenBank/DDBJ databases">
        <title>Complete sequence of chromosome of Rhodoferax ferrireducens DSM 15236.</title>
        <authorList>
            <person name="Copeland A."/>
            <person name="Lucas S."/>
            <person name="Lapidus A."/>
            <person name="Barry K."/>
            <person name="Detter J.C."/>
            <person name="Glavina del Rio T."/>
            <person name="Hammon N."/>
            <person name="Israni S."/>
            <person name="Pitluck S."/>
            <person name="Brettin T."/>
            <person name="Bruce D."/>
            <person name="Han C."/>
            <person name="Tapia R."/>
            <person name="Gilna P."/>
            <person name="Kiss H."/>
            <person name="Schmutz J."/>
            <person name="Larimer F."/>
            <person name="Land M."/>
            <person name="Kyrpides N."/>
            <person name="Ivanova N."/>
            <person name="Richardson P."/>
        </authorList>
    </citation>
    <scope>NUCLEOTIDE SEQUENCE [LARGE SCALE GENOMIC DNA]</scope>
    <source>
        <strain evidence="5">ATCC BAA-621 / DSM 15236 / T118</strain>
    </source>
</reference>
<evidence type="ECO:0000256" key="1">
    <source>
        <dbReference type="ARBA" id="ARBA00022741"/>
    </source>
</evidence>
<keyword evidence="2" id="KW-0342">GTP-binding</keyword>
<evidence type="ECO:0000259" key="3">
    <source>
        <dbReference type="SMART" id="SM00864"/>
    </source>
</evidence>